<dbReference type="PANTHER" id="PTHR11388:SF76">
    <property type="entry name" value="SOLUTE CARRIER ORGANIC ANION TRANSPORTER FAMILY MEMBER"/>
    <property type="match status" value="1"/>
</dbReference>
<dbReference type="PROSITE" id="PS00282">
    <property type="entry name" value="KAZAL_1"/>
    <property type="match status" value="1"/>
</dbReference>
<reference evidence="11 12" key="1">
    <citation type="submission" date="2024-05" db="EMBL/GenBank/DDBJ databases">
        <authorList>
            <person name="Wallberg A."/>
        </authorList>
    </citation>
    <scope>NUCLEOTIDE SEQUENCE [LARGE SCALE GENOMIC DNA]</scope>
</reference>
<dbReference type="GO" id="GO:0043252">
    <property type="term" value="P:sodium-independent organic anion transport"/>
    <property type="evidence" value="ECO:0007669"/>
    <property type="project" value="TreeGrafter"/>
</dbReference>
<keyword evidence="3" id="KW-1003">Cell membrane</keyword>
<dbReference type="PROSITE" id="PS51465">
    <property type="entry name" value="KAZAL_2"/>
    <property type="match status" value="1"/>
</dbReference>
<feature type="transmembrane region" description="Helical" evidence="8">
    <location>
        <begin position="469"/>
        <end position="491"/>
    </location>
</feature>
<dbReference type="EMBL" id="CAXKWB010003062">
    <property type="protein sequence ID" value="CAL4068297.1"/>
    <property type="molecule type" value="Genomic_DNA"/>
</dbReference>
<feature type="transmembrane region" description="Helical" evidence="8">
    <location>
        <begin position="389"/>
        <end position="413"/>
    </location>
</feature>
<dbReference type="InterPro" id="IPR004156">
    <property type="entry name" value="OATP"/>
</dbReference>
<keyword evidence="12" id="KW-1185">Reference proteome</keyword>
<evidence type="ECO:0000256" key="4">
    <source>
        <dbReference type="ARBA" id="ARBA00022692"/>
    </source>
</evidence>
<feature type="transmembrane region" description="Helical" evidence="8">
    <location>
        <begin position="226"/>
        <end position="248"/>
    </location>
</feature>
<feature type="non-terminal residue" evidence="11">
    <location>
        <position position="1"/>
    </location>
</feature>
<feature type="domain" description="Kazal-like" evidence="10">
    <location>
        <begin position="584"/>
        <end position="638"/>
    </location>
</feature>
<comment type="caution">
    <text evidence="11">The sequence shown here is derived from an EMBL/GenBank/DDBJ whole genome shotgun (WGS) entry which is preliminary data.</text>
</comment>
<comment type="caution">
    <text evidence="8">Lacks conserved residue(s) required for the propagation of feature annotation.</text>
</comment>
<evidence type="ECO:0000256" key="9">
    <source>
        <dbReference type="SAM" id="MobiDB-lite"/>
    </source>
</evidence>
<evidence type="ECO:0000256" key="2">
    <source>
        <dbReference type="ARBA" id="ARBA00009657"/>
    </source>
</evidence>
<feature type="transmembrane region" description="Helical" evidence="8">
    <location>
        <begin position="345"/>
        <end position="369"/>
    </location>
</feature>
<dbReference type="Pfam" id="PF03137">
    <property type="entry name" value="OATP"/>
    <property type="match status" value="1"/>
</dbReference>
<organism evidence="11 12">
    <name type="scientific">Meganyctiphanes norvegica</name>
    <name type="common">Northern krill</name>
    <name type="synonym">Thysanopoda norvegica</name>
    <dbReference type="NCBI Taxonomy" id="48144"/>
    <lineage>
        <taxon>Eukaryota</taxon>
        <taxon>Metazoa</taxon>
        <taxon>Ecdysozoa</taxon>
        <taxon>Arthropoda</taxon>
        <taxon>Crustacea</taxon>
        <taxon>Multicrustacea</taxon>
        <taxon>Malacostraca</taxon>
        <taxon>Eumalacostraca</taxon>
        <taxon>Eucarida</taxon>
        <taxon>Euphausiacea</taxon>
        <taxon>Euphausiidae</taxon>
        <taxon>Meganyctiphanes</taxon>
    </lineage>
</organism>
<dbReference type="CDD" id="cd17336">
    <property type="entry name" value="MFS_SLCO_OATP"/>
    <property type="match status" value="1"/>
</dbReference>
<proteinExistence type="inferred from homology"/>
<protein>
    <recommendedName>
        <fullName evidence="8">Solute carrier organic anion transporter family member</fullName>
    </recommendedName>
</protein>
<dbReference type="GO" id="GO:0006811">
    <property type="term" value="P:monoatomic ion transport"/>
    <property type="evidence" value="ECO:0007669"/>
    <property type="project" value="UniProtKB-KW"/>
</dbReference>
<feature type="transmembrane region" description="Helical" evidence="8">
    <location>
        <begin position="664"/>
        <end position="689"/>
    </location>
</feature>
<dbReference type="AlphaFoldDB" id="A0AAV2Q4V0"/>
<dbReference type="Proteomes" id="UP001497623">
    <property type="component" value="Unassembled WGS sequence"/>
</dbReference>
<feature type="region of interest" description="Disordered" evidence="9">
    <location>
        <begin position="59"/>
        <end position="83"/>
    </location>
</feature>
<dbReference type="SUPFAM" id="SSF103473">
    <property type="entry name" value="MFS general substrate transporter"/>
    <property type="match status" value="1"/>
</dbReference>
<sequence length="805" mass="90410">VELQLLLVSEVRSRTCVSDMSNNDDYSSYDPNSSSPETDDPTIVLHSDSLEVQMSILEGDNGHTHRDDKSNGTEKGDPDDAQSEECKNLLNQYEKEISEKWEAEPLTKSSQEKFDHPGEGSFYLTKEVEEEVLGPETYTLCGIGILRNGWLQKLARPEVYLLAFSITGITQGMNFSYAGGTMTTIQRRFGLSSKTSGFITIGNDLFEIFLSVYIAYFAGNGHRPRWIAAGILLAIISCFIFISPHWLFGAGDFVELEKKSATDLIIGINQTDTRKADIWQDGCKSTISEDQCVEEVNSGSFSNEQYAVIILQFLAMVLLGLVTSLYYSVGYSYLDDAVPKNKIPLYFSVAGTLRIFGPVSGLALSSWSLRKWIDPTASTSISPKSPNWVGAWWLGYWIIAASMVVPMCMMMMMPRQLPSTRKRQTDKLRAAAKQGHKVYEEYAKQLRPTHAPTFKDMLPGLKRLSKNRIFVCIIMNQFFFWGSIVGVFIFSTKYVENQFRVSAADANQYTAVISLLASVTGFLGTGSFLSWFQPKTKAVLISTLIISIGLIVSYLSQFLVNCNWGEIYGLENILDNDNLKTSPQTSLQKCMSDCNCGDQFMPVCVSHNYTYYSACHAGCTSSTTFNKITEYSNCSCVEHIIEDTNKISHPVVQEGLCDEGCNGFYIYLVISFFNQFFIAANRAIANIIFFRSVNERDKDLALGLLNVILSFSFTVCPTIIGTLIDQSCELWKESCGRRGHCIIYNNNTFRFFLYGLPIVGVTLGFFMELLLLRWSDDIDFFGEKEKELLGIMSLKDKKDIDEKEK</sequence>
<dbReference type="InterPro" id="IPR002350">
    <property type="entry name" value="Kazal_dom"/>
</dbReference>
<dbReference type="Gene3D" id="1.20.1250.20">
    <property type="entry name" value="MFS general substrate transporter like domains"/>
    <property type="match status" value="1"/>
</dbReference>
<evidence type="ECO:0000256" key="7">
    <source>
        <dbReference type="ARBA" id="ARBA00023157"/>
    </source>
</evidence>
<keyword evidence="5 8" id="KW-1133">Transmembrane helix</keyword>
<evidence type="ECO:0000256" key="3">
    <source>
        <dbReference type="ARBA" id="ARBA00022475"/>
    </source>
</evidence>
<comment type="subcellular location">
    <subcellularLocation>
        <location evidence="1 8">Cell membrane</location>
        <topology evidence="1 8">Multi-pass membrane protein</topology>
    </subcellularLocation>
</comment>
<feature type="transmembrane region" description="Helical" evidence="8">
    <location>
        <begin position="701"/>
        <end position="724"/>
    </location>
</feature>
<feature type="transmembrane region" description="Helical" evidence="8">
    <location>
        <begin position="306"/>
        <end position="333"/>
    </location>
</feature>
<keyword evidence="8" id="KW-0406">Ion transport</keyword>
<feature type="region of interest" description="Disordered" evidence="9">
    <location>
        <begin position="18"/>
        <end position="42"/>
    </location>
</feature>
<name>A0AAV2Q4V0_MEGNR</name>
<dbReference type="InterPro" id="IPR036058">
    <property type="entry name" value="Kazal_dom_sf"/>
</dbReference>
<feature type="transmembrane region" description="Helical" evidence="8">
    <location>
        <begin position="751"/>
        <end position="772"/>
    </location>
</feature>
<feature type="transmembrane region" description="Helical" evidence="8">
    <location>
        <begin position="539"/>
        <end position="560"/>
    </location>
</feature>
<feature type="transmembrane region" description="Helical" evidence="8">
    <location>
        <begin position="511"/>
        <end position="532"/>
    </location>
</feature>
<evidence type="ECO:0000256" key="6">
    <source>
        <dbReference type="ARBA" id="ARBA00023136"/>
    </source>
</evidence>
<dbReference type="PANTHER" id="PTHR11388">
    <property type="entry name" value="ORGANIC ANION TRANSPORTER"/>
    <property type="match status" value="1"/>
</dbReference>
<keyword evidence="4 8" id="KW-0812">Transmembrane</keyword>
<evidence type="ECO:0000256" key="8">
    <source>
        <dbReference type="RuleBase" id="RU362056"/>
    </source>
</evidence>
<feature type="transmembrane region" description="Helical" evidence="8">
    <location>
        <begin position="198"/>
        <end position="219"/>
    </location>
</feature>
<evidence type="ECO:0000256" key="5">
    <source>
        <dbReference type="ARBA" id="ARBA00022989"/>
    </source>
</evidence>
<dbReference type="NCBIfam" id="TIGR00805">
    <property type="entry name" value="oat"/>
    <property type="match status" value="1"/>
</dbReference>
<evidence type="ECO:0000313" key="12">
    <source>
        <dbReference type="Proteomes" id="UP001497623"/>
    </source>
</evidence>
<evidence type="ECO:0000313" key="11">
    <source>
        <dbReference type="EMBL" id="CAL4068297.1"/>
    </source>
</evidence>
<keyword evidence="7" id="KW-1015">Disulfide bond</keyword>
<gene>
    <name evidence="11" type="ORF">MNOR_LOCUS7099</name>
</gene>
<dbReference type="GO" id="GO:0015347">
    <property type="term" value="F:sodium-independent organic anion transmembrane transporter activity"/>
    <property type="evidence" value="ECO:0007669"/>
    <property type="project" value="TreeGrafter"/>
</dbReference>
<dbReference type="InterPro" id="IPR036259">
    <property type="entry name" value="MFS_trans_sf"/>
</dbReference>
<feature type="compositionally biased region" description="Basic and acidic residues" evidence="9">
    <location>
        <begin position="60"/>
        <end position="78"/>
    </location>
</feature>
<feature type="compositionally biased region" description="Low complexity" evidence="9">
    <location>
        <begin position="18"/>
        <end position="36"/>
    </location>
</feature>
<comment type="similarity">
    <text evidence="2 8">Belongs to the organo anion transporter (TC 2.A.60) family.</text>
</comment>
<evidence type="ECO:0000256" key="1">
    <source>
        <dbReference type="ARBA" id="ARBA00004651"/>
    </source>
</evidence>
<accession>A0AAV2Q4V0</accession>
<keyword evidence="6 8" id="KW-0472">Membrane</keyword>
<evidence type="ECO:0000259" key="10">
    <source>
        <dbReference type="PROSITE" id="PS51465"/>
    </source>
</evidence>
<dbReference type="SUPFAM" id="SSF100895">
    <property type="entry name" value="Kazal-type serine protease inhibitors"/>
    <property type="match status" value="1"/>
</dbReference>
<dbReference type="GO" id="GO:0016323">
    <property type="term" value="C:basolateral plasma membrane"/>
    <property type="evidence" value="ECO:0007669"/>
    <property type="project" value="TreeGrafter"/>
</dbReference>
<keyword evidence="8" id="KW-0813">Transport</keyword>